<dbReference type="EMBL" id="UINC01190660">
    <property type="protein sequence ID" value="SVE04922.1"/>
    <property type="molecule type" value="Genomic_DNA"/>
</dbReference>
<protein>
    <submittedName>
        <fullName evidence="2">Uncharacterized protein</fullName>
    </submittedName>
</protein>
<keyword evidence="1" id="KW-0472">Membrane</keyword>
<reference evidence="2" key="1">
    <citation type="submission" date="2018-05" db="EMBL/GenBank/DDBJ databases">
        <authorList>
            <person name="Lanie J.A."/>
            <person name="Ng W.-L."/>
            <person name="Kazmierczak K.M."/>
            <person name="Andrzejewski T.M."/>
            <person name="Davidsen T.M."/>
            <person name="Wayne K.J."/>
            <person name="Tettelin H."/>
            <person name="Glass J.I."/>
            <person name="Rusch D."/>
            <person name="Podicherti R."/>
            <person name="Tsui H.-C.T."/>
            <person name="Winkler M.E."/>
        </authorList>
    </citation>
    <scope>NUCLEOTIDE SEQUENCE</scope>
</reference>
<feature type="transmembrane region" description="Helical" evidence="1">
    <location>
        <begin position="12"/>
        <end position="34"/>
    </location>
</feature>
<evidence type="ECO:0000313" key="2">
    <source>
        <dbReference type="EMBL" id="SVE04922.1"/>
    </source>
</evidence>
<evidence type="ECO:0000256" key="1">
    <source>
        <dbReference type="SAM" id="Phobius"/>
    </source>
</evidence>
<feature type="non-terminal residue" evidence="2">
    <location>
        <position position="1"/>
    </location>
</feature>
<keyword evidence="1" id="KW-0812">Transmembrane</keyword>
<feature type="transmembrane region" description="Helical" evidence="1">
    <location>
        <begin position="144"/>
        <end position="169"/>
    </location>
</feature>
<gene>
    <name evidence="2" type="ORF">METZ01_LOCUS457776</name>
</gene>
<feature type="transmembrane region" description="Helical" evidence="1">
    <location>
        <begin position="99"/>
        <end position="123"/>
    </location>
</feature>
<keyword evidence="1" id="KW-1133">Transmembrane helix</keyword>
<proteinExistence type="predicted"/>
<name>A0A383AB37_9ZZZZ</name>
<sequence length="230" mass="25125">VDTTQRISQAVSIVPILISIVILLVGGAGTWFIVKEDFYPHVTSEETIFLDSGSDYNYQIDGVVISNDAGESKIDYSASTVLCDEGEPTCMVYEYRGAVFYNIGLVFYATFSLSIVSAGLIFLRDYDLIGTLNKQFKMNVTRSDLLAASFGSHISVIVFALFLLFYSLIGIPSAMHQDHAGGFKECLYTNDITVVGTNEGCDVWVQGEGVELNSMWSIGPAFIIFLAGVL</sequence>
<organism evidence="2">
    <name type="scientific">marine metagenome</name>
    <dbReference type="NCBI Taxonomy" id="408172"/>
    <lineage>
        <taxon>unclassified sequences</taxon>
        <taxon>metagenomes</taxon>
        <taxon>ecological metagenomes</taxon>
    </lineage>
</organism>
<feature type="non-terminal residue" evidence="2">
    <location>
        <position position="230"/>
    </location>
</feature>
<dbReference type="AlphaFoldDB" id="A0A383AB37"/>
<accession>A0A383AB37</accession>